<comment type="similarity">
    <text evidence="2 6 7">Belongs to the glutamine synthetase family.</text>
</comment>
<protein>
    <submittedName>
        <fullName evidence="9">Type III glutamate--ammonia ligase</fullName>
        <ecNumber evidence="9">6.3.1.2</ecNumber>
    </submittedName>
</protein>
<dbReference type="InterPro" id="IPR036651">
    <property type="entry name" value="Gln_synt_N_sf"/>
</dbReference>
<gene>
    <name evidence="9" type="primary">glnT</name>
    <name evidence="9" type="ORF">NC998_17615</name>
</gene>
<proteinExistence type="inferred from homology"/>
<dbReference type="EMBL" id="JAMPKM010000011">
    <property type="protein sequence ID" value="MEP0818919.1"/>
    <property type="molecule type" value="Genomic_DNA"/>
</dbReference>
<dbReference type="RefSeq" id="WP_190437540.1">
    <property type="nucleotide sequence ID" value="NZ_JAMPKM010000011.1"/>
</dbReference>
<dbReference type="SUPFAM" id="SSF55931">
    <property type="entry name" value="Glutamine synthetase/guanido kinase"/>
    <property type="match status" value="1"/>
</dbReference>
<dbReference type="Pfam" id="PF00120">
    <property type="entry name" value="Gln-synt_C"/>
    <property type="match status" value="1"/>
</dbReference>
<sequence>MTETLTSESQALKESLQDQGVKYALASFVDIHGMCKAKSVPLNHWGQMMSGSELFTGAALDGVPQDVSDEEVSARPDLNSATILPWNSELVWLASDLYLKGEPFEACSRGILKRVLAEAAAMGFTFNLGIETEFFLLKEGEDGKVVPVSDRDTLAKPCYDLQGLLDNYTWVTEIVEAMNSLGWDVYSFDHEDGNGQFETDFAYCDALKMADRFTFFRLMVKEIARKHGFFATFMPKPFANRTGSGAHYNMSLADIQTGENLFYEPDDTRGCKLSKLGYQFIAGILKHAPAICAVIAPTVNSYKRLVARGSMSGFTWAPIYVCYGNNNRTNMLRIPLAGGRVECRAADIATNPYLGAAMLLAAGLEGIREGVDPGEPHVENMYNYSLEQLEEMGIRFLPRNLGEAIAAFASDPLSKKVMGPLMYKSYIEFKSQEWKEYHTHVSDWEIQRYLKFF</sequence>
<dbReference type="NCBIfam" id="TIGR03105">
    <property type="entry name" value="gln_synth_III"/>
    <property type="match status" value="1"/>
</dbReference>
<keyword evidence="3 9" id="KW-0436">Ligase</keyword>
<dbReference type="SMART" id="SM01230">
    <property type="entry name" value="Gln-synt_C"/>
    <property type="match status" value="1"/>
</dbReference>
<evidence type="ECO:0000313" key="9">
    <source>
        <dbReference type="EMBL" id="MEP0818919.1"/>
    </source>
</evidence>
<evidence type="ECO:0000256" key="3">
    <source>
        <dbReference type="ARBA" id="ARBA00022598"/>
    </source>
</evidence>
<comment type="cofactor">
    <cofactor evidence="1">
        <name>Mg(2+)</name>
        <dbReference type="ChEBI" id="CHEBI:18420"/>
    </cofactor>
</comment>
<keyword evidence="4" id="KW-0460">Magnesium</keyword>
<dbReference type="PANTHER" id="PTHR43785:SF14">
    <property type="entry name" value="GLUTAMINE SYNTHETASE"/>
    <property type="match status" value="1"/>
</dbReference>
<comment type="function">
    <text evidence="5">Involved in nitrogen metabolism via ammonium assimilation. Catalyzes the ATP-dependent biosynthesis of glutamine from glutamate and ammonia.</text>
</comment>
<evidence type="ECO:0000256" key="5">
    <source>
        <dbReference type="ARBA" id="ARBA00045640"/>
    </source>
</evidence>
<comment type="caution">
    <text evidence="9">The sequence shown here is derived from an EMBL/GenBank/DDBJ whole genome shotgun (WGS) entry which is preliminary data.</text>
</comment>
<evidence type="ECO:0000256" key="4">
    <source>
        <dbReference type="ARBA" id="ARBA00022842"/>
    </source>
</evidence>
<dbReference type="SUPFAM" id="SSF54368">
    <property type="entry name" value="Glutamine synthetase, N-terminal domain"/>
    <property type="match status" value="1"/>
</dbReference>
<dbReference type="PANTHER" id="PTHR43785">
    <property type="entry name" value="GAMMA-GLUTAMYLPUTRESCINE SYNTHETASE"/>
    <property type="match status" value="1"/>
</dbReference>
<dbReference type="InterPro" id="IPR017536">
    <property type="entry name" value="Glutamine_synthetase_typeIII"/>
</dbReference>
<dbReference type="InterPro" id="IPR008146">
    <property type="entry name" value="Gln_synth_cat_dom"/>
</dbReference>
<evidence type="ECO:0000256" key="6">
    <source>
        <dbReference type="PROSITE-ProRule" id="PRU01331"/>
    </source>
</evidence>
<accession>A0ABV0JAW2</accession>
<dbReference type="Gene3D" id="3.30.590.10">
    <property type="entry name" value="Glutamine synthetase/guanido kinase, catalytic domain"/>
    <property type="match status" value="1"/>
</dbReference>
<evidence type="ECO:0000256" key="7">
    <source>
        <dbReference type="RuleBase" id="RU000384"/>
    </source>
</evidence>
<dbReference type="PROSITE" id="PS00181">
    <property type="entry name" value="GLNA_ATP"/>
    <property type="match status" value="1"/>
</dbReference>
<evidence type="ECO:0000313" key="10">
    <source>
        <dbReference type="Proteomes" id="UP001464891"/>
    </source>
</evidence>
<dbReference type="InterPro" id="IPR014746">
    <property type="entry name" value="Gln_synth/guanido_kin_cat_dom"/>
</dbReference>
<name>A0ABV0JAW2_9CYAN</name>
<dbReference type="InterPro" id="IPR027303">
    <property type="entry name" value="Gln_synth_gly_rich_site"/>
</dbReference>
<reference evidence="9 10" key="1">
    <citation type="submission" date="2022-04" db="EMBL/GenBank/DDBJ databases">
        <title>Positive selection, recombination, and allopatry shape intraspecific diversity of widespread and dominant cyanobacteria.</title>
        <authorList>
            <person name="Wei J."/>
            <person name="Shu W."/>
            <person name="Hu C."/>
        </authorList>
    </citation>
    <scope>NUCLEOTIDE SEQUENCE [LARGE SCALE GENOMIC DNA]</scope>
    <source>
        <strain evidence="9 10">GB2-A4</strain>
    </source>
</reference>
<dbReference type="Gene3D" id="3.10.20.70">
    <property type="entry name" value="Glutamine synthetase, N-terminal domain"/>
    <property type="match status" value="1"/>
</dbReference>
<dbReference type="EC" id="6.3.1.2" evidence="9"/>
<dbReference type="GO" id="GO:0004356">
    <property type="term" value="F:glutamine synthetase activity"/>
    <property type="evidence" value="ECO:0007669"/>
    <property type="project" value="UniProtKB-EC"/>
</dbReference>
<evidence type="ECO:0000259" key="8">
    <source>
        <dbReference type="PROSITE" id="PS51987"/>
    </source>
</evidence>
<keyword evidence="10" id="KW-1185">Reference proteome</keyword>
<evidence type="ECO:0000256" key="1">
    <source>
        <dbReference type="ARBA" id="ARBA00001946"/>
    </source>
</evidence>
<dbReference type="PROSITE" id="PS51987">
    <property type="entry name" value="GS_CATALYTIC"/>
    <property type="match status" value="1"/>
</dbReference>
<dbReference type="Proteomes" id="UP001464891">
    <property type="component" value="Unassembled WGS sequence"/>
</dbReference>
<feature type="domain" description="GS catalytic" evidence="8">
    <location>
        <begin position="108"/>
        <end position="453"/>
    </location>
</feature>
<evidence type="ECO:0000256" key="2">
    <source>
        <dbReference type="ARBA" id="ARBA00009897"/>
    </source>
</evidence>
<organism evidence="9 10">
    <name type="scientific">Trichocoleus desertorum GB2-A4</name>
    <dbReference type="NCBI Taxonomy" id="2933944"/>
    <lineage>
        <taxon>Bacteria</taxon>
        <taxon>Bacillati</taxon>
        <taxon>Cyanobacteriota</taxon>
        <taxon>Cyanophyceae</taxon>
        <taxon>Leptolyngbyales</taxon>
        <taxon>Trichocoleusaceae</taxon>
        <taxon>Trichocoleus</taxon>
    </lineage>
</organism>